<evidence type="ECO:0000256" key="4">
    <source>
        <dbReference type="ARBA" id="ARBA00023136"/>
    </source>
</evidence>
<evidence type="ECO:0000313" key="6">
    <source>
        <dbReference type="EMBL" id="SFC84157.1"/>
    </source>
</evidence>
<sequence length="215" mass="22349">MTPYEVFFFSSGGVEEKWTEKSLGTMRANVLIGFPLGGILSLAIAAGSAVVLAPQNIAVDTLGQVGLPAAVGLGKVGLGLALLGFIAATLGAACETGLSVGYSLAQYFGWQWGKYVRPDVAARFHLVLLGSTLLAVAILLTTVDPVLVTEVSVVFSAVALPLTYFPILVVANDRDYMGRHANGRLANGLGVVFLVIICVAGVAALPLMIWTRMGA</sequence>
<dbReference type="AlphaFoldDB" id="A0A1I1MFK0"/>
<dbReference type="Pfam" id="PF01566">
    <property type="entry name" value="Nramp"/>
    <property type="match status" value="1"/>
</dbReference>
<evidence type="ECO:0000256" key="1">
    <source>
        <dbReference type="ARBA" id="ARBA00004141"/>
    </source>
</evidence>
<organism evidence="6 7">
    <name type="scientific">Nocardioides terrae</name>
    <dbReference type="NCBI Taxonomy" id="574651"/>
    <lineage>
        <taxon>Bacteria</taxon>
        <taxon>Bacillati</taxon>
        <taxon>Actinomycetota</taxon>
        <taxon>Actinomycetes</taxon>
        <taxon>Propionibacteriales</taxon>
        <taxon>Nocardioidaceae</taxon>
        <taxon>Nocardioides</taxon>
    </lineage>
</organism>
<reference evidence="6 7" key="1">
    <citation type="submission" date="2016-10" db="EMBL/GenBank/DDBJ databases">
        <authorList>
            <person name="de Groot N.N."/>
        </authorList>
    </citation>
    <scope>NUCLEOTIDE SEQUENCE [LARGE SCALE GENOMIC DNA]</scope>
    <source>
        <strain evidence="6 7">CGMCC 1.7056</strain>
    </source>
</reference>
<dbReference type="STRING" id="574651.SAMN04487968_11276"/>
<evidence type="ECO:0000256" key="3">
    <source>
        <dbReference type="ARBA" id="ARBA00022989"/>
    </source>
</evidence>
<feature type="transmembrane region" description="Helical" evidence="5">
    <location>
        <begin position="153"/>
        <end position="173"/>
    </location>
</feature>
<dbReference type="Proteomes" id="UP000198832">
    <property type="component" value="Unassembled WGS sequence"/>
</dbReference>
<feature type="transmembrane region" description="Helical" evidence="5">
    <location>
        <begin position="126"/>
        <end position="147"/>
    </location>
</feature>
<protein>
    <submittedName>
        <fullName evidence="6">Natural resistance-associated macrophage protein</fullName>
    </submittedName>
</protein>
<dbReference type="GO" id="GO:0046873">
    <property type="term" value="F:metal ion transmembrane transporter activity"/>
    <property type="evidence" value="ECO:0007669"/>
    <property type="project" value="InterPro"/>
</dbReference>
<accession>A0A1I1MFK0</accession>
<comment type="subcellular location">
    <subcellularLocation>
        <location evidence="1">Membrane</location>
        <topology evidence="1">Multi-pass membrane protein</topology>
    </subcellularLocation>
</comment>
<dbReference type="GO" id="GO:0016020">
    <property type="term" value="C:membrane"/>
    <property type="evidence" value="ECO:0007669"/>
    <property type="project" value="UniProtKB-SubCell"/>
</dbReference>
<keyword evidence="3 5" id="KW-1133">Transmembrane helix</keyword>
<keyword evidence="7" id="KW-1185">Reference proteome</keyword>
<evidence type="ECO:0000313" key="7">
    <source>
        <dbReference type="Proteomes" id="UP000198832"/>
    </source>
</evidence>
<dbReference type="EMBL" id="FOLB01000012">
    <property type="protein sequence ID" value="SFC84157.1"/>
    <property type="molecule type" value="Genomic_DNA"/>
</dbReference>
<evidence type="ECO:0000256" key="5">
    <source>
        <dbReference type="SAM" id="Phobius"/>
    </source>
</evidence>
<dbReference type="InterPro" id="IPR001046">
    <property type="entry name" value="NRAMP_fam"/>
</dbReference>
<keyword evidence="2 5" id="KW-0812">Transmembrane</keyword>
<evidence type="ECO:0000256" key="2">
    <source>
        <dbReference type="ARBA" id="ARBA00022692"/>
    </source>
</evidence>
<feature type="transmembrane region" description="Helical" evidence="5">
    <location>
        <begin position="185"/>
        <end position="210"/>
    </location>
</feature>
<name>A0A1I1MFK0_9ACTN</name>
<feature type="transmembrane region" description="Helical" evidence="5">
    <location>
        <begin position="30"/>
        <end position="53"/>
    </location>
</feature>
<feature type="transmembrane region" description="Helical" evidence="5">
    <location>
        <begin position="80"/>
        <end position="105"/>
    </location>
</feature>
<proteinExistence type="predicted"/>
<gene>
    <name evidence="6" type="ORF">SAMN04487968_11276</name>
</gene>
<keyword evidence="4 5" id="KW-0472">Membrane</keyword>